<accession>A0AAN8AVK5</accession>
<evidence type="ECO:0000313" key="2">
    <source>
        <dbReference type="Proteomes" id="UP001346869"/>
    </source>
</evidence>
<reference evidence="1 2" key="2">
    <citation type="journal article" date="2023" name="Mol. Biol. Evol.">
        <title>Genomics of Secondarily Temperate Adaptation in the Only Non-Antarctic Icefish.</title>
        <authorList>
            <person name="Rivera-Colon A.G."/>
            <person name="Rayamajhi N."/>
            <person name="Minhas B.F."/>
            <person name="Madrigal G."/>
            <person name="Bilyk K.T."/>
            <person name="Yoon V."/>
            <person name="Hune M."/>
            <person name="Gregory S."/>
            <person name="Cheng C.H.C."/>
            <person name="Catchen J.M."/>
        </authorList>
    </citation>
    <scope>NUCLEOTIDE SEQUENCE [LARGE SCALE GENOMIC DNA]</scope>
    <source>
        <strain evidence="1">JMC-PN-2008</strain>
    </source>
</reference>
<dbReference type="AlphaFoldDB" id="A0AAN8AVK5"/>
<reference evidence="1 2" key="1">
    <citation type="journal article" date="2023" name="Genes (Basel)">
        <title>Chromosome-Level Genome Assembly and Circadian Gene Repertoire of the Patagonia Blennie Eleginops maclovinus-The Closest Ancestral Proxy of Antarctic Cryonotothenioids.</title>
        <authorList>
            <person name="Cheng C.C."/>
            <person name="Rivera-Colon A.G."/>
            <person name="Minhas B.F."/>
            <person name="Wilson L."/>
            <person name="Rayamajhi N."/>
            <person name="Vargas-Chacoff L."/>
            <person name="Catchen J.M."/>
        </authorList>
    </citation>
    <scope>NUCLEOTIDE SEQUENCE [LARGE SCALE GENOMIC DNA]</scope>
    <source>
        <strain evidence="1">JMC-PN-2008</strain>
    </source>
</reference>
<sequence length="69" mass="7170">MAHCAQPPRGSSTALFTAFYPMALQLSSCAAYDWLRAGRAVSQELGLSIKPTLGTALTNACAALPPACE</sequence>
<evidence type="ECO:0000313" key="1">
    <source>
        <dbReference type="EMBL" id="KAK5874273.1"/>
    </source>
</evidence>
<name>A0AAN8AVK5_ELEMC</name>
<protein>
    <submittedName>
        <fullName evidence="1">Uncharacterized protein</fullName>
    </submittedName>
</protein>
<keyword evidence="2" id="KW-1185">Reference proteome</keyword>
<proteinExistence type="predicted"/>
<comment type="caution">
    <text evidence="1">The sequence shown here is derived from an EMBL/GenBank/DDBJ whole genome shotgun (WGS) entry which is preliminary data.</text>
</comment>
<dbReference type="EMBL" id="JAUZQC010000003">
    <property type="protein sequence ID" value="KAK5874273.1"/>
    <property type="molecule type" value="Genomic_DNA"/>
</dbReference>
<gene>
    <name evidence="1" type="ORF">PBY51_019237</name>
</gene>
<organism evidence="1 2">
    <name type="scientific">Eleginops maclovinus</name>
    <name type="common">Patagonian blennie</name>
    <name type="synonym">Eleginus maclovinus</name>
    <dbReference type="NCBI Taxonomy" id="56733"/>
    <lineage>
        <taxon>Eukaryota</taxon>
        <taxon>Metazoa</taxon>
        <taxon>Chordata</taxon>
        <taxon>Craniata</taxon>
        <taxon>Vertebrata</taxon>
        <taxon>Euteleostomi</taxon>
        <taxon>Actinopterygii</taxon>
        <taxon>Neopterygii</taxon>
        <taxon>Teleostei</taxon>
        <taxon>Neoteleostei</taxon>
        <taxon>Acanthomorphata</taxon>
        <taxon>Eupercaria</taxon>
        <taxon>Perciformes</taxon>
        <taxon>Notothenioidei</taxon>
        <taxon>Eleginopidae</taxon>
        <taxon>Eleginops</taxon>
    </lineage>
</organism>
<dbReference type="Proteomes" id="UP001346869">
    <property type="component" value="Unassembled WGS sequence"/>
</dbReference>